<keyword evidence="3 5" id="KW-1133">Transmembrane helix</keyword>
<organism evidence="6 7">
    <name type="scientific">Parascaris univalens</name>
    <name type="common">Nematode worm</name>
    <dbReference type="NCBI Taxonomy" id="6257"/>
    <lineage>
        <taxon>Eukaryota</taxon>
        <taxon>Metazoa</taxon>
        <taxon>Ecdysozoa</taxon>
        <taxon>Nematoda</taxon>
        <taxon>Chromadorea</taxon>
        <taxon>Rhabditida</taxon>
        <taxon>Spirurina</taxon>
        <taxon>Ascaridomorpha</taxon>
        <taxon>Ascaridoidea</taxon>
        <taxon>Ascarididae</taxon>
        <taxon>Parascaris</taxon>
    </lineage>
</organism>
<dbReference type="Proteomes" id="UP000887569">
    <property type="component" value="Unplaced"/>
</dbReference>
<evidence type="ECO:0000256" key="1">
    <source>
        <dbReference type="ARBA" id="ARBA00004141"/>
    </source>
</evidence>
<evidence type="ECO:0000256" key="5">
    <source>
        <dbReference type="SAM" id="Phobius"/>
    </source>
</evidence>
<name>A0A914ZD35_PARUN</name>
<comment type="subcellular location">
    <subcellularLocation>
        <location evidence="1">Membrane</location>
        <topology evidence="1">Multi-pass membrane protein</topology>
    </subcellularLocation>
</comment>
<protein>
    <submittedName>
        <fullName evidence="7">Uncharacterized protein</fullName>
    </submittedName>
</protein>
<dbReference type="AlphaFoldDB" id="A0A914ZD35"/>
<proteinExistence type="predicted"/>
<dbReference type="WBParaSite" id="PgB01_g187_t01">
    <property type="protein sequence ID" value="PgB01_g187_t01"/>
    <property type="gene ID" value="PgB01_g187"/>
</dbReference>
<dbReference type="InterPro" id="IPR019408">
    <property type="entry name" value="7TM_GPCR_serpentine_rcpt_Srab"/>
</dbReference>
<dbReference type="GO" id="GO:0016020">
    <property type="term" value="C:membrane"/>
    <property type="evidence" value="ECO:0007669"/>
    <property type="project" value="UniProtKB-SubCell"/>
</dbReference>
<reference evidence="7" key="1">
    <citation type="submission" date="2022-11" db="UniProtKB">
        <authorList>
            <consortium name="WormBaseParasite"/>
        </authorList>
    </citation>
    <scope>IDENTIFICATION</scope>
</reference>
<evidence type="ECO:0000313" key="6">
    <source>
        <dbReference type="Proteomes" id="UP000887569"/>
    </source>
</evidence>
<evidence type="ECO:0000256" key="4">
    <source>
        <dbReference type="ARBA" id="ARBA00023136"/>
    </source>
</evidence>
<keyword evidence="6" id="KW-1185">Reference proteome</keyword>
<evidence type="ECO:0000256" key="3">
    <source>
        <dbReference type="ARBA" id="ARBA00022989"/>
    </source>
</evidence>
<feature type="transmembrane region" description="Helical" evidence="5">
    <location>
        <begin position="107"/>
        <end position="126"/>
    </location>
</feature>
<dbReference type="Pfam" id="PF10292">
    <property type="entry name" value="7TM_GPCR_Srab"/>
    <property type="match status" value="1"/>
</dbReference>
<feature type="transmembrane region" description="Helical" evidence="5">
    <location>
        <begin position="63"/>
        <end position="87"/>
    </location>
</feature>
<sequence>LSSNRKEDLCEFVSITSSICSWIQLPSRIAHTIMATALPVLAVERILATVFCTTYEKSKRFRFYGFFLIIFQAIISLVRLPIFPWSLRCTKTFFYCIDSLRRDNSSSWIIAHFGLQIFAFFIFVALNRYN</sequence>
<accession>A0A914ZD35</accession>
<keyword evidence="4 5" id="KW-0472">Membrane</keyword>
<evidence type="ECO:0000256" key="2">
    <source>
        <dbReference type="ARBA" id="ARBA00022692"/>
    </source>
</evidence>
<keyword evidence="2 5" id="KW-0812">Transmembrane</keyword>
<evidence type="ECO:0000313" key="7">
    <source>
        <dbReference type="WBParaSite" id="PgB01_g187_t01"/>
    </source>
</evidence>